<proteinExistence type="predicted"/>
<name>A0A5J4L6P5_9ACTN</name>
<accession>A0A5J4L6P5</accession>
<evidence type="ECO:0000256" key="1">
    <source>
        <dbReference type="SAM" id="MobiDB-lite"/>
    </source>
</evidence>
<protein>
    <submittedName>
        <fullName evidence="2">Uncharacterized protein</fullName>
    </submittedName>
</protein>
<evidence type="ECO:0000313" key="2">
    <source>
        <dbReference type="EMBL" id="GES27862.1"/>
    </source>
</evidence>
<feature type="region of interest" description="Disordered" evidence="1">
    <location>
        <begin position="64"/>
        <end position="96"/>
    </location>
</feature>
<evidence type="ECO:0000313" key="3">
    <source>
        <dbReference type="Proteomes" id="UP000325598"/>
    </source>
</evidence>
<dbReference type="EMBL" id="BLAG01000004">
    <property type="protein sequence ID" value="GES27862.1"/>
    <property type="molecule type" value="Genomic_DNA"/>
</dbReference>
<dbReference type="Proteomes" id="UP000325598">
    <property type="component" value="Unassembled WGS sequence"/>
</dbReference>
<organism evidence="2 3">
    <name type="scientific">Streptomyces angustmyceticus</name>
    <dbReference type="NCBI Taxonomy" id="285578"/>
    <lineage>
        <taxon>Bacteria</taxon>
        <taxon>Bacillati</taxon>
        <taxon>Actinomycetota</taxon>
        <taxon>Actinomycetes</taxon>
        <taxon>Kitasatosporales</taxon>
        <taxon>Streptomycetaceae</taxon>
        <taxon>Streptomyces</taxon>
    </lineage>
</organism>
<gene>
    <name evidence="2" type="ORF">San01_03490</name>
</gene>
<dbReference type="AlphaFoldDB" id="A0A5J4L6P5"/>
<reference evidence="2 3" key="1">
    <citation type="submission" date="2019-10" db="EMBL/GenBank/DDBJ databases">
        <title>Whole genome shotgun sequence of Streptomyces angustmyceticus NBRC 3934.</title>
        <authorList>
            <person name="Hosoyama A."/>
            <person name="Ichikawa N."/>
            <person name="Kimura A."/>
            <person name="Kitahashi Y."/>
            <person name="Komaki H."/>
            <person name="Uohara A."/>
        </authorList>
    </citation>
    <scope>NUCLEOTIDE SEQUENCE [LARGE SCALE GENOMIC DNA]</scope>
    <source>
        <strain evidence="2 3">NBRC 3934</strain>
    </source>
</reference>
<comment type="caution">
    <text evidence="2">The sequence shown here is derived from an EMBL/GenBank/DDBJ whole genome shotgun (WGS) entry which is preliminary data.</text>
</comment>
<dbReference type="RefSeq" id="WP_152104213.1">
    <property type="nucleotide sequence ID" value="NZ_BLAG01000004.1"/>
</dbReference>
<dbReference type="GeneID" id="96749741"/>
<keyword evidence="3" id="KW-1185">Reference proteome</keyword>
<sequence length="96" mass="10107">MTATDHTVDAIVLEYLRGQLTADRDQAARNARDARHEHVQLVNEGVAAGLDTALRRLDAVLGRGQEAGDRSASGPRAWNPSVAGHSPRNPSDGGAA</sequence>